<name>A0ABW5NK20_9SPHI</name>
<evidence type="ECO:0000313" key="4">
    <source>
        <dbReference type="Proteomes" id="UP001597393"/>
    </source>
</evidence>
<keyword evidence="1" id="KW-1133">Transmembrane helix</keyword>
<dbReference type="Pfam" id="PF06580">
    <property type="entry name" value="His_kinase"/>
    <property type="match status" value="1"/>
</dbReference>
<keyword evidence="1" id="KW-0812">Transmembrane</keyword>
<evidence type="ECO:0000259" key="2">
    <source>
        <dbReference type="Pfam" id="PF06580"/>
    </source>
</evidence>
<proteinExistence type="predicted"/>
<dbReference type="PANTHER" id="PTHR34220">
    <property type="entry name" value="SENSOR HISTIDINE KINASE YPDA"/>
    <property type="match status" value="1"/>
</dbReference>
<feature type="domain" description="Signal transduction histidine kinase internal region" evidence="2">
    <location>
        <begin position="115"/>
        <end position="189"/>
    </location>
</feature>
<reference evidence="4" key="1">
    <citation type="journal article" date="2019" name="Int. J. Syst. Evol. Microbiol.">
        <title>The Global Catalogue of Microorganisms (GCM) 10K type strain sequencing project: providing services to taxonomists for standard genome sequencing and annotation.</title>
        <authorList>
            <consortium name="The Broad Institute Genomics Platform"/>
            <consortium name="The Broad Institute Genome Sequencing Center for Infectious Disease"/>
            <person name="Wu L."/>
            <person name="Ma J."/>
        </authorList>
    </citation>
    <scope>NUCLEOTIDE SEQUENCE [LARGE SCALE GENOMIC DNA]</scope>
    <source>
        <strain evidence="4">KCTC 42248</strain>
    </source>
</reference>
<keyword evidence="3" id="KW-0808">Transferase</keyword>
<dbReference type="InterPro" id="IPR050640">
    <property type="entry name" value="Bact_2-comp_sensor_kinase"/>
</dbReference>
<keyword evidence="3" id="KW-0418">Kinase</keyword>
<comment type="caution">
    <text evidence="3">The sequence shown here is derived from an EMBL/GenBank/DDBJ whole genome shotgun (WGS) entry which is preliminary data.</text>
</comment>
<dbReference type="InterPro" id="IPR010559">
    <property type="entry name" value="Sig_transdc_His_kin_internal"/>
</dbReference>
<keyword evidence="1" id="KW-0472">Membrane</keyword>
<gene>
    <name evidence="3" type="ORF">ACFSQ3_08805</name>
</gene>
<evidence type="ECO:0000256" key="1">
    <source>
        <dbReference type="SAM" id="Phobius"/>
    </source>
</evidence>
<accession>A0ABW5NK20</accession>
<dbReference type="RefSeq" id="WP_380869180.1">
    <property type="nucleotide sequence ID" value="NZ_JBHUMA010000006.1"/>
</dbReference>
<dbReference type="Proteomes" id="UP001597393">
    <property type="component" value="Unassembled WGS sequence"/>
</dbReference>
<feature type="transmembrane region" description="Helical" evidence="1">
    <location>
        <begin position="26"/>
        <end position="47"/>
    </location>
</feature>
<evidence type="ECO:0000313" key="3">
    <source>
        <dbReference type="EMBL" id="MFD2599051.1"/>
    </source>
</evidence>
<protein>
    <submittedName>
        <fullName evidence="3">Histidine kinase</fullName>
    </submittedName>
</protein>
<keyword evidence="4" id="KW-1185">Reference proteome</keyword>
<feature type="transmembrane region" description="Helical" evidence="1">
    <location>
        <begin position="73"/>
        <end position="92"/>
    </location>
</feature>
<sequence length="304" mass="35616">MSFPYFIGIFYATLSIFKRYFLKDKILLGCSAFLMFYVISGAFMYMATSSSPLFEEHFGEYLKESYRFNFREFLQTFLIMHGHFTMLAFLYYQHENELRAIQKQLSEIRLRHDYEYSALAQQISPHMLTNLLQNCIMEIRRGHPTTADQLNDLYRLMNYYTDAHAAGSRKTILISTEIESVKTYLRANQALSDVPYYIDWKITGNINRGSLPPTSMICLVENAIKYGEIGDRNDPLKIQIEIGTSTIYLSIRNRKKRSSPSSISSRGSGLQNLRRRLQIAYPRGHRFLVRDESIYFKVKILIHY</sequence>
<dbReference type="GO" id="GO:0016301">
    <property type="term" value="F:kinase activity"/>
    <property type="evidence" value="ECO:0007669"/>
    <property type="project" value="UniProtKB-KW"/>
</dbReference>
<organism evidence="3 4">
    <name type="scientific">Sphingobacterium corticis</name>
    <dbReference type="NCBI Taxonomy" id="1812823"/>
    <lineage>
        <taxon>Bacteria</taxon>
        <taxon>Pseudomonadati</taxon>
        <taxon>Bacteroidota</taxon>
        <taxon>Sphingobacteriia</taxon>
        <taxon>Sphingobacteriales</taxon>
        <taxon>Sphingobacteriaceae</taxon>
        <taxon>Sphingobacterium</taxon>
    </lineage>
</organism>
<dbReference type="EMBL" id="JBHUMA010000006">
    <property type="protein sequence ID" value="MFD2599051.1"/>
    <property type="molecule type" value="Genomic_DNA"/>
</dbReference>
<dbReference type="PANTHER" id="PTHR34220:SF7">
    <property type="entry name" value="SENSOR HISTIDINE KINASE YPDA"/>
    <property type="match status" value="1"/>
</dbReference>